<evidence type="ECO:0000313" key="2">
    <source>
        <dbReference type="Proteomes" id="UP000828048"/>
    </source>
</evidence>
<evidence type="ECO:0000313" key="1">
    <source>
        <dbReference type="EMBL" id="KAH7837343.1"/>
    </source>
</evidence>
<dbReference type="EMBL" id="CM037156">
    <property type="protein sequence ID" value="KAH7837343.1"/>
    <property type="molecule type" value="Genomic_DNA"/>
</dbReference>
<accession>A0ACB7X9I6</accession>
<protein>
    <submittedName>
        <fullName evidence="1">Uncharacterized protein</fullName>
    </submittedName>
</protein>
<name>A0ACB7X9I6_9ERIC</name>
<reference evidence="1 2" key="1">
    <citation type="journal article" date="2021" name="Hortic Res">
        <title>High-quality reference genome and annotation aids understanding of berry development for evergreen blueberry (Vaccinium darrowii).</title>
        <authorList>
            <person name="Yu J."/>
            <person name="Hulse-Kemp A.M."/>
            <person name="Babiker E."/>
            <person name="Staton M."/>
        </authorList>
    </citation>
    <scope>NUCLEOTIDE SEQUENCE [LARGE SCALE GENOMIC DNA]</scope>
    <source>
        <strain evidence="2">cv. NJ 8807/NJ 8810</strain>
        <tissue evidence="1">Young leaf</tissue>
    </source>
</reference>
<comment type="caution">
    <text evidence="1">The sequence shown here is derived from an EMBL/GenBank/DDBJ whole genome shotgun (WGS) entry which is preliminary data.</text>
</comment>
<proteinExistence type="predicted"/>
<keyword evidence="2" id="KW-1185">Reference proteome</keyword>
<organism evidence="1 2">
    <name type="scientific">Vaccinium darrowii</name>
    <dbReference type="NCBI Taxonomy" id="229202"/>
    <lineage>
        <taxon>Eukaryota</taxon>
        <taxon>Viridiplantae</taxon>
        <taxon>Streptophyta</taxon>
        <taxon>Embryophyta</taxon>
        <taxon>Tracheophyta</taxon>
        <taxon>Spermatophyta</taxon>
        <taxon>Magnoliopsida</taxon>
        <taxon>eudicotyledons</taxon>
        <taxon>Gunneridae</taxon>
        <taxon>Pentapetalae</taxon>
        <taxon>asterids</taxon>
        <taxon>Ericales</taxon>
        <taxon>Ericaceae</taxon>
        <taxon>Vaccinioideae</taxon>
        <taxon>Vaccinieae</taxon>
        <taxon>Vaccinium</taxon>
    </lineage>
</organism>
<sequence>MGPGLKKRQVSSSVTGTTTPGTTTPVVAVATLAPDTVASTPLSTSPSTQMSGAGAPKRTRKRGPTLGKGVRKMIAHQGGKRLDVYVTQEMRALCGINATKVANVFGARIRHSCPIEGFYKSWRLVDSGLKGAIIQAIRDKFRIHEDGDEFTDLVDEVINEKATTIYAEWKHEMGKHYRLTNENYEKTKDARDHPYRHPYKGVNQDRWKYMVDHVFGDETWKKRSLAGKENRTKLPYNHTLGSRSLPAAMTIEADKNQENIPLEDRLPLVDRLPDFCDTYMASHTLKDTQDWIVPICKEKYDNMVILRDQAAQSGIPLTAEELSRVGLGERKNYIRGFGNGPKPSSYITKSKSDSARQGQLQKFQVEMDSIREEHRREKEEEKMRHEKEQEEARLREEEHMRRYEEVQRNNEAMRRELDEFRTCMMQFQNCGRGGTVGSQ</sequence>
<gene>
    <name evidence="1" type="ORF">Vadar_012792</name>
</gene>
<dbReference type="Proteomes" id="UP000828048">
    <property type="component" value="Chromosome 6"/>
</dbReference>